<feature type="domain" description="Membrane-bound transcription factor PTM chromo" evidence="1">
    <location>
        <begin position="14"/>
        <end position="56"/>
    </location>
</feature>
<reference evidence="2" key="3">
    <citation type="journal article" date="2017" name="Nature">
        <title>Genome sequence of the progenitor of the wheat D genome Aegilops tauschii.</title>
        <authorList>
            <person name="Luo M.C."/>
            <person name="Gu Y.Q."/>
            <person name="Puiu D."/>
            <person name="Wang H."/>
            <person name="Twardziok S.O."/>
            <person name="Deal K.R."/>
            <person name="Huo N."/>
            <person name="Zhu T."/>
            <person name="Wang L."/>
            <person name="Wang Y."/>
            <person name="McGuire P.E."/>
            <person name="Liu S."/>
            <person name="Long H."/>
            <person name="Ramasamy R.K."/>
            <person name="Rodriguez J.C."/>
            <person name="Van S.L."/>
            <person name="Yuan L."/>
            <person name="Wang Z."/>
            <person name="Xia Z."/>
            <person name="Xiao L."/>
            <person name="Anderson O.D."/>
            <person name="Ouyang S."/>
            <person name="Liang Y."/>
            <person name="Zimin A.V."/>
            <person name="Pertea G."/>
            <person name="Qi P."/>
            <person name="Bennetzen J.L."/>
            <person name="Dai X."/>
            <person name="Dawson M.W."/>
            <person name="Muller H.G."/>
            <person name="Kugler K."/>
            <person name="Rivarola-Duarte L."/>
            <person name="Spannagl M."/>
            <person name="Mayer K.F.X."/>
            <person name="Lu F.H."/>
            <person name="Bevan M.W."/>
            <person name="Leroy P."/>
            <person name="Li P."/>
            <person name="You F.M."/>
            <person name="Sun Q."/>
            <person name="Liu Z."/>
            <person name="Lyons E."/>
            <person name="Wicker T."/>
            <person name="Salzberg S.L."/>
            <person name="Devos K.M."/>
            <person name="Dvorak J."/>
        </authorList>
    </citation>
    <scope>NUCLEOTIDE SEQUENCE [LARGE SCALE GENOMIC DNA]</scope>
    <source>
        <strain evidence="2">cv. AL8/78</strain>
    </source>
</reference>
<evidence type="ECO:0000313" key="2">
    <source>
        <dbReference type="EnsemblPlants" id="AET2Gv20889000.1"/>
    </source>
</evidence>
<reference evidence="3" key="2">
    <citation type="journal article" date="2017" name="Nat. Plants">
        <title>The Aegilops tauschii genome reveals multiple impacts of transposons.</title>
        <authorList>
            <person name="Zhao G."/>
            <person name="Zou C."/>
            <person name="Li K."/>
            <person name="Wang K."/>
            <person name="Li T."/>
            <person name="Gao L."/>
            <person name="Zhang X."/>
            <person name="Wang H."/>
            <person name="Yang Z."/>
            <person name="Liu X."/>
            <person name="Jiang W."/>
            <person name="Mao L."/>
            <person name="Kong X."/>
            <person name="Jiao Y."/>
            <person name="Jia J."/>
        </authorList>
    </citation>
    <scope>NUCLEOTIDE SEQUENCE [LARGE SCALE GENOMIC DNA]</scope>
    <source>
        <strain evidence="3">cv. AL8/78</strain>
    </source>
</reference>
<dbReference type="Proteomes" id="UP000015105">
    <property type="component" value="Chromosome 2D"/>
</dbReference>
<reference evidence="3" key="1">
    <citation type="journal article" date="2014" name="Science">
        <title>Ancient hybridizations among the ancestral genomes of bread wheat.</title>
        <authorList>
            <consortium name="International Wheat Genome Sequencing Consortium,"/>
            <person name="Marcussen T."/>
            <person name="Sandve S.R."/>
            <person name="Heier L."/>
            <person name="Spannagl M."/>
            <person name="Pfeifer M."/>
            <person name="Jakobsen K.S."/>
            <person name="Wulff B.B."/>
            <person name="Steuernagel B."/>
            <person name="Mayer K.F."/>
            <person name="Olsen O.A."/>
        </authorList>
    </citation>
    <scope>NUCLEOTIDE SEQUENCE [LARGE SCALE GENOMIC DNA]</scope>
    <source>
        <strain evidence="3">cv. AL8/78</strain>
    </source>
</reference>
<dbReference type="AlphaFoldDB" id="A0A453CLD3"/>
<proteinExistence type="predicted"/>
<evidence type="ECO:0000259" key="1">
    <source>
        <dbReference type="Pfam" id="PF24294"/>
    </source>
</evidence>
<dbReference type="Gramene" id="AET2Gv20889000.1">
    <property type="protein sequence ID" value="AET2Gv20889000.1"/>
    <property type="gene ID" value="AET2Gv20889000"/>
</dbReference>
<reference evidence="2" key="4">
    <citation type="submission" date="2019-03" db="UniProtKB">
        <authorList>
            <consortium name="EnsemblPlants"/>
        </authorList>
    </citation>
    <scope>IDENTIFICATION</scope>
</reference>
<evidence type="ECO:0000313" key="3">
    <source>
        <dbReference type="Proteomes" id="UP000015105"/>
    </source>
</evidence>
<dbReference type="InterPro" id="IPR056618">
    <property type="entry name" value="Chromo_PTM"/>
</dbReference>
<dbReference type="Pfam" id="PF24294">
    <property type="entry name" value="Chromo_PTM"/>
    <property type="match status" value="1"/>
</dbReference>
<organism evidence="2 3">
    <name type="scientific">Aegilops tauschii subsp. strangulata</name>
    <name type="common">Goatgrass</name>
    <dbReference type="NCBI Taxonomy" id="200361"/>
    <lineage>
        <taxon>Eukaryota</taxon>
        <taxon>Viridiplantae</taxon>
        <taxon>Streptophyta</taxon>
        <taxon>Embryophyta</taxon>
        <taxon>Tracheophyta</taxon>
        <taxon>Spermatophyta</taxon>
        <taxon>Magnoliopsida</taxon>
        <taxon>Liliopsida</taxon>
        <taxon>Poales</taxon>
        <taxon>Poaceae</taxon>
        <taxon>BOP clade</taxon>
        <taxon>Pooideae</taxon>
        <taxon>Triticodae</taxon>
        <taxon>Triticeae</taxon>
        <taxon>Triticinae</taxon>
        <taxon>Aegilops</taxon>
    </lineage>
</organism>
<name>A0A453CLD3_AEGTS</name>
<dbReference type="EnsemblPlants" id="AET2Gv20889000.1">
    <property type="protein sequence ID" value="AET2Gv20889000.1"/>
    <property type="gene ID" value="AET2Gv20889000"/>
</dbReference>
<keyword evidence="3" id="KW-1185">Reference proteome</keyword>
<reference evidence="2" key="5">
    <citation type="journal article" date="2021" name="G3 (Bethesda)">
        <title>Aegilops tauschii genome assembly Aet v5.0 features greater sequence contiguity and improved annotation.</title>
        <authorList>
            <person name="Wang L."/>
            <person name="Zhu T."/>
            <person name="Rodriguez J.C."/>
            <person name="Deal K.R."/>
            <person name="Dubcovsky J."/>
            <person name="McGuire P.E."/>
            <person name="Lux T."/>
            <person name="Spannagl M."/>
            <person name="Mayer K.F.X."/>
            <person name="Baldrich P."/>
            <person name="Meyers B.C."/>
            <person name="Huo N."/>
            <person name="Gu Y.Q."/>
            <person name="Zhou H."/>
            <person name="Devos K.M."/>
            <person name="Bennetzen J.L."/>
            <person name="Unver T."/>
            <person name="Budak H."/>
            <person name="Gulick P.J."/>
            <person name="Galiba G."/>
            <person name="Kalapos B."/>
            <person name="Nelson D.R."/>
            <person name="Li P."/>
            <person name="You F.M."/>
            <person name="Luo M.C."/>
            <person name="Dvorak J."/>
        </authorList>
    </citation>
    <scope>NUCLEOTIDE SEQUENCE [LARGE SCALE GENOMIC DNA]</scope>
    <source>
        <strain evidence="2">cv. AL8/78</strain>
    </source>
</reference>
<protein>
    <recommendedName>
        <fullName evidence="1">Membrane-bound transcription factor PTM chromo domain-containing protein</fullName>
    </recommendedName>
</protein>
<sequence>MACFIVGPFFPATGYALKFPNQKHLPVHVTNNILEVECTQDHNGNFCFSENHVPLY</sequence>
<accession>A0A453CLD3</accession>